<sequence>MNGHSDTNTKLVLIGGTGGLGNEMAPGLRSAQGFDGYVALVRDETTNWKKAEALGKQGWTIKSVDFDEMDELKEALMDARVVVSTLSGPELLKTEKRVIDACRAARVELFVPSQFGVDTTRWTGKFPIFETKKKILTHAENRLVPVLKVYTGIFSDVGFDFLTDIKSMSATIIGAGDANISFTKRSDIGLVLARALDDESYYDRGGELSMEGDNKTWAEALKIAESIYGREFKLERLTPQEALQKEKALLAKANNNGEDDMASFYRAFALHLLGEPMRKNPGCDLRRKAKSYGVKMETLEEAMEHALGGA</sequence>
<dbReference type="PANTHER" id="PTHR47706:SF9">
    <property type="entry name" value="NMRA-LIKE DOMAIN-CONTAINING PROTEIN-RELATED"/>
    <property type="match status" value="1"/>
</dbReference>
<dbReference type="EMBL" id="HBGK01029006">
    <property type="protein sequence ID" value="CAD9287279.1"/>
    <property type="molecule type" value="Transcribed_RNA"/>
</dbReference>
<dbReference type="SUPFAM" id="SSF51735">
    <property type="entry name" value="NAD(P)-binding Rossmann-fold domains"/>
    <property type="match status" value="1"/>
</dbReference>
<keyword evidence="2" id="KW-0560">Oxidoreductase</keyword>
<accession>A0A7S1V5Q1</accession>
<keyword evidence="1" id="KW-0521">NADP</keyword>
<protein>
    <recommendedName>
        <fullName evidence="3">NmrA-like domain-containing protein</fullName>
    </recommendedName>
</protein>
<gene>
    <name evidence="4" type="ORF">GOCE00092_LOCUS15117</name>
</gene>
<evidence type="ECO:0000256" key="1">
    <source>
        <dbReference type="ARBA" id="ARBA00022857"/>
    </source>
</evidence>
<evidence type="ECO:0000313" key="4">
    <source>
        <dbReference type="EMBL" id="CAD9287279.1"/>
    </source>
</evidence>
<proteinExistence type="predicted"/>
<dbReference type="GO" id="GO:0016491">
    <property type="term" value="F:oxidoreductase activity"/>
    <property type="evidence" value="ECO:0007669"/>
    <property type="project" value="UniProtKB-KW"/>
</dbReference>
<dbReference type="InterPro" id="IPR008030">
    <property type="entry name" value="NmrA-like"/>
</dbReference>
<evidence type="ECO:0000256" key="2">
    <source>
        <dbReference type="ARBA" id="ARBA00023002"/>
    </source>
</evidence>
<dbReference type="Gene3D" id="3.90.25.10">
    <property type="entry name" value="UDP-galactose 4-epimerase, domain 1"/>
    <property type="match status" value="1"/>
</dbReference>
<dbReference type="InterPro" id="IPR036291">
    <property type="entry name" value="NAD(P)-bd_dom_sf"/>
</dbReference>
<feature type="domain" description="NmrA-like" evidence="3">
    <location>
        <begin position="8"/>
        <end position="276"/>
    </location>
</feature>
<dbReference type="Gene3D" id="3.40.50.720">
    <property type="entry name" value="NAD(P)-binding Rossmann-like Domain"/>
    <property type="match status" value="1"/>
</dbReference>
<name>A0A7S1V5Q1_9STRA</name>
<organism evidence="4">
    <name type="scientific">Grammatophora oceanica</name>
    <dbReference type="NCBI Taxonomy" id="210454"/>
    <lineage>
        <taxon>Eukaryota</taxon>
        <taxon>Sar</taxon>
        <taxon>Stramenopiles</taxon>
        <taxon>Ochrophyta</taxon>
        <taxon>Bacillariophyta</taxon>
        <taxon>Fragilariophyceae</taxon>
        <taxon>Fragilariophycidae</taxon>
        <taxon>Rhabdonematales</taxon>
        <taxon>Grammatophoraceae</taxon>
        <taxon>Grammatophora</taxon>
    </lineage>
</organism>
<dbReference type="AlphaFoldDB" id="A0A7S1V5Q1"/>
<dbReference type="PANTHER" id="PTHR47706">
    <property type="entry name" value="NMRA-LIKE FAMILY PROTEIN"/>
    <property type="match status" value="1"/>
</dbReference>
<dbReference type="Pfam" id="PF05368">
    <property type="entry name" value="NmrA"/>
    <property type="match status" value="1"/>
</dbReference>
<dbReference type="InterPro" id="IPR051609">
    <property type="entry name" value="NmrA/Isoflavone_reductase-like"/>
</dbReference>
<reference evidence="4" key="1">
    <citation type="submission" date="2021-01" db="EMBL/GenBank/DDBJ databases">
        <authorList>
            <person name="Corre E."/>
            <person name="Pelletier E."/>
            <person name="Niang G."/>
            <person name="Scheremetjew M."/>
            <person name="Finn R."/>
            <person name="Kale V."/>
            <person name="Holt S."/>
            <person name="Cochrane G."/>
            <person name="Meng A."/>
            <person name="Brown T."/>
            <person name="Cohen L."/>
        </authorList>
    </citation>
    <scope>NUCLEOTIDE SEQUENCE</scope>
    <source>
        <strain evidence="4">CCMP 410</strain>
    </source>
</reference>
<evidence type="ECO:0000259" key="3">
    <source>
        <dbReference type="Pfam" id="PF05368"/>
    </source>
</evidence>